<keyword evidence="3" id="KW-0732">Signal</keyword>
<evidence type="ECO:0000256" key="3">
    <source>
        <dbReference type="SAM" id="SignalP"/>
    </source>
</evidence>
<feature type="signal peptide" evidence="3">
    <location>
        <begin position="1"/>
        <end position="23"/>
    </location>
</feature>
<feature type="compositionally biased region" description="Polar residues" evidence="2">
    <location>
        <begin position="220"/>
        <end position="230"/>
    </location>
</feature>
<name>A0ABW0Z3Q5_9ACTN</name>
<feature type="region of interest" description="Disordered" evidence="2">
    <location>
        <begin position="20"/>
        <end position="66"/>
    </location>
</feature>
<dbReference type="EMBL" id="JBHSPB010000008">
    <property type="protein sequence ID" value="MFC5721668.1"/>
    <property type="molecule type" value="Genomic_DNA"/>
</dbReference>
<feature type="region of interest" description="Disordered" evidence="2">
    <location>
        <begin position="211"/>
        <end position="231"/>
    </location>
</feature>
<dbReference type="Gene3D" id="2.120.10.30">
    <property type="entry name" value="TolB, C-terminal domain"/>
    <property type="match status" value="2"/>
</dbReference>
<dbReference type="SUPFAM" id="SSF69304">
    <property type="entry name" value="Tricorn protease N-terminal domain"/>
    <property type="match status" value="1"/>
</dbReference>
<proteinExistence type="inferred from homology"/>
<dbReference type="InterPro" id="IPR011042">
    <property type="entry name" value="6-blade_b-propeller_TolB-like"/>
</dbReference>
<evidence type="ECO:0000313" key="5">
    <source>
        <dbReference type="Proteomes" id="UP001596083"/>
    </source>
</evidence>
<dbReference type="PANTHER" id="PTHR36842">
    <property type="entry name" value="PROTEIN TOLB HOMOLOG"/>
    <property type="match status" value="1"/>
</dbReference>
<accession>A0ABW0Z3Q5</accession>
<organism evidence="4 5">
    <name type="scientific">Streptomyces gamaensis</name>
    <dbReference type="NCBI Taxonomy" id="1763542"/>
    <lineage>
        <taxon>Bacteria</taxon>
        <taxon>Bacillati</taxon>
        <taxon>Actinomycetota</taxon>
        <taxon>Actinomycetes</taxon>
        <taxon>Kitasatosporales</taxon>
        <taxon>Streptomycetaceae</taxon>
        <taxon>Streptomyces</taxon>
    </lineage>
</organism>
<evidence type="ECO:0008006" key="6">
    <source>
        <dbReference type="Google" id="ProtNLM"/>
    </source>
</evidence>
<dbReference type="RefSeq" id="WP_390316978.1">
    <property type="nucleotide sequence ID" value="NZ_JBHSPB010000008.1"/>
</dbReference>
<dbReference type="PROSITE" id="PS51257">
    <property type="entry name" value="PROKAR_LIPOPROTEIN"/>
    <property type="match status" value="1"/>
</dbReference>
<feature type="compositionally biased region" description="Pro residues" evidence="2">
    <location>
        <begin position="25"/>
        <end position="39"/>
    </location>
</feature>
<feature type="chain" id="PRO_5046321401" description="TolB protein" evidence="3">
    <location>
        <begin position="24"/>
        <end position="352"/>
    </location>
</feature>
<dbReference type="Proteomes" id="UP001596083">
    <property type="component" value="Unassembled WGS sequence"/>
</dbReference>
<keyword evidence="5" id="KW-1185">Reference proteome</keyword>
<evidence type="ECO:0000256" key="2">
    <source>
        <dbReference type="SAM" id="MobiDB-lite"/>
    </source>
</evidence>
<evidence type="ECO:0000256" key="1">
    <source>
        <dbReference type="ARBA" id="ARBA00009820"/>
    </source>
</evidence>
<dbReference type="PANTHER" id="PTHR36842:SF1">
    <property type="entry name" value="PROTEIN TOLB"/>
    <property type="match status" value="1"/>
</dbReference>
<sequence>MRRHVFAAAVLSLLVLTACESESSPPGPPPPAPQSPAPPSSRASRGDGAELLYRGGGRASAQNPAFSPDGTSLLFTLFQGGYNDGAASLRVLPLTGGGHPGRPDTLLEDRDKAAVNLPGSSWHPSAGVAFASDRAGARDEVWVLPPGGRPTRVTEHDGDSGYLEPSFSPDGQWIVFQESKEKEGKEDEARGRARTVHGSIWKVRKDGSEATRLIDGPATGSDNRQPNWSPQGDRLVFQRRAQQGDDWALYVMNADGSGLRRLTDGPGEHTDASWSPDGRSVVYSSTGGGLDLPQIFVTGADGGRPVRVTRNDKSYDGAPSWSPDGRWIAFESHAGDDDAPASLWRIPAPGSH</sequence>
<protein>
    <recommendedName>
        <fullName evidence="6">TolB protein</fullName>
    </recommendedName>
</protein>
<gene>
    <name evidence="4" type="ORF">ACFP1Z_15965</name>
</gene>
<evidence type="ECO:0000313" key="4">
    <source>
        <dbReference type="EMBL" id="MFC5721668.1"/>
    </source>
</evidence>
<comment type="similarity">
    <text evidence="1">Belongs to the TolB family.</text>
</comment>
<comment type="caution">
    <text evidence="4">The sequence shown here is derived from an EMBL/GenBank/DDBJ whole genome shotgun (WGS) entry which is preliminary data.</text>
</comment>
<reference evidence="5" key="1">
    <citation type="journal article" date="2019" name="Int. J. Syst. Evol. Microbiol.">
        <title>The Global Catalogue of Microorganisms (GCM) 10K type strain sequencing project: providing services to taxonomists for standard genome sequencing and annotation.</title>
        <authorList>
            <consortium name="The Broad Institute Genomics Platform"/>
            <consortium name="The Broad Institute Genome Sequencing Center for Infectious Disease"/>
            <person name="Wu L."/>
            <person name="Ma J."/>
        </authorList>
    </citation>
    <scope>NUCLEOTIDE SEQUENCE [LARGE SCALE GENOMIC DNA]</scope>
    <source>
        <strain evidence="5">CGMCC 4.7304</strain>
    </source>
</reference>
<dbReference type="InterPro" id="IPR011659">
    <property type="entry name" value="WD40"/>
</dbReference>
<dbReference type="Pfam" id="PF07676">
    <property type="entry name" value="PD40"/>
    <property type="match status" value="5"/>
</dbReference>